<proteinExistence type="inferred from homology"/>
<dbReference type="Pfam" id="PF09179">
    <property type="entry name" value="TilS"/>
    <property type="match status" value="1"/>
</dbReference>
<protein>
    <recommendedName>
        <fullName evidence="7">tRNA(Ile)-lysidine synthase</fullName>
        <ecNumber evidence="7">6.3.4.19</ecNumber>
    </recommendedName>
    <alternativeName>
        <fullName evidence="7">tRNA(Ile)-2-lysyl-cytidine synthase</fullName>
    </alternativeName>
    <alternativeName>
        <fullName evidence="7">tRNA(Ile)-lysidine synthetase</fullName>
    </alternativeName>
</protein>
<dbReference type="EMBL" id="JAMTCS010000012">
    <property type="protein sequence ID" value="MCP2266457.1"/>
    <property type="molecule type" value="Genomic_DNA"/>
</dbReference>
<keyword evidence="4 7" id="KW-0547">Nucleotide-binding</keyword>
<comment type="catalytic activity">
    <reaction evidence="6 7">
        <text>cytidine(34) in tRNA(Ile2) + L-lysine + ATP = lysidine(34) in tRNA(Ile2) + AMP + diphosphate + H(+)</text>
        <dbReference type="Rhea" id="RHEA:43744"/>
        <dbReference type="Rhea" id="RHEA-COMP:10625"/>
        <dbReference type="Rhea" id="RHEA-COMP:10670"/>
        <dbReference type="ChEBI" id="CHEBI:15378"/>
        <dbReference type="ChEBI" id="CHEBI:30616"/>
        <dbReference type="ChEBI" id="CHEBI:32551"/>
        <dbReference type="ChEBI" id="CHEBI:33019"/>
        <dbReference type="ChEBI" id="CHEBI:82748"/>
        <dbReference type="ChEBI" id="CHEBI:83665"/>
        <dbReference type="ChEBI" id="CHEBI:456215"/>
        <dbReference type="EC" id="6.3.4.19"/>
    </reaction>
</comment>
<evidence type="ECO:0000259" key="10">
    <source>
        <dbReference type="Pfam" id="PF09179"/>
    </source>
</evidence>
<keyword evidence="1 7" id="KW-0963">Cytoplasm</keyword>
<dbReference type="InterPro" id="IPR011063">
    <property type="entry name" value="TilS/TtcA_N"/>
</dbReference>
<dbReference type="EC" id="6.3.4.19" evidence="7"/>
<dbReference type="GO" id="GO:0005524">
    <property type="term" value="F:ATP binding"/>
    <property type="evidence" value="ECO:0007669"/>
    <property type="project" value="UniProtKB-UniRule"/>
</dbReference>
<dbReference type="Proteomes" id="UP001139493">
    <property type="component" value="Unassembled WGS sequence"/>
</dbReference>
<dbReference type="CDD" id="cd01992">
    <property type="entry name" value="TilS_N"/>
    <property type="match status" value="1"/>
</dbReference>
<dbReference type="SUPFAM" id="SSF52402">
    <property type="entry name" value="Adenine nucleotide alpha hydrolases-like"/>
    <property type="match status" value="1"/>
</dbReference>
<dbReference type="SUPFAM" id="SSF82829">
    <property type="entry name" value="MesJ substrate recognition domain-like"/>
    <property type="match status" value="1"/>
</dbReference>
<feature type="domain" description="tRNA(Ile)-lysidine synthase substrate-binding" evidence="10">
    <location>
        <begin position="314"/>
        <end position="382"/>
    </location>
</feature>
<evidence type="ECO:0000256" key="7">
    <source>
        <dbReference type="HAMAP-Rule" id="MF_01161"/>
    </source>
</evidence>
<evidence type="ECO:0000256" key="6">
    <source>
        <dbReference type="ARBA" id="ARBA00048539"/>
    </source>
</evidence>
<dbReference type="Gene3D" id="3.40.50.620">
    <property type="entry name" value="HUPs"/>
    <property type="match status" value="1"/>
</dbReference>
<sequence length="405" mass="41561">MARVDPAVAAARNAVRAVLAELGPDDLVLVACSGGADSLALAAATAYEAGRVGRSVRSRGYAVRAGAVIVDHGLQPGSAEVAARAAARCEALGLAPVLIRRAAWPAGASAGSASGSAAGERRDRRSLGADAAMNPTFGAAGPEGAAREARYRAITESAQESGARLVLLGHTLDDQAEQVLLGLARGAGARSLAGMPRERGIFRRPFLGLRRAQTEAVCAALGLEFWTDPTNLAPPAGPRPEEGAAGVAFVPLRSRVRAHVLPALEDTLGPGVAEALGRTADQLRDDADLLDTLASDLLARARREPDTPEPGLDLDVAVLEDAHRAVRRRALRLAALAAGCPPTDTTARHVEALDALVVAWAGQGPVHLPGGARARRACGRLFLRAAPTGTPDGPGGVRPPSTTQE</sequence>
<reference evidence="11" key="1">
    <citation type="submission" date="2022-06" db="EMBL/GenBank/DDBJ databases">
        <title>Genomic Encyclopedia of Archaeal and Bacterial Type Strains, Phase II (KMG-II): from individual species to whole genera.</title>
        <authorList>
            <person name="Goeker M."/>
        </authorList>
    </citation>
    <scope>NUCLEOTIDE SEQUENCE</scope>
    <source>
        <strain evidence="11">DSM 26652</strain>
    </source>
</reference>
<evidence type="ECO:0000313" key="11">
    <source>
        <dbReference type="EMBL" id="MCP2266457.1"/>
    </source>
</evidence>
<dbReference type="Pfam" id="PF01171">
    <property type="entry name" value="ATP_bind_3"/>
    <property type="match status" value="1"/>
</dbReference>
<dbReference type="PANTHER" id="PTHR43033:SF1">
    <property type="entry name" value="TRNA(ILE)-LYSIDINE SYNTHASE-RELATED"/>
    <property type="match status" value="1"/>
</dbReference>
<comment type="subcellular location">
    <subcellularLocation>
        <location evidence="7">Cytoplasm</location>
    </subcellularLocation>
</comment>
<evidence type="ECO:0000259" key="9">
    <source>
        <dbReference type="Pfam" id="PF01171"/>
    </source>
</evidence>
<dbReference type="AlphaFoldDB" id="A0A9X2G6V9"/>
<keyword evidence="3 7" id="KW-0819">tRNA processing</keyword>
<comment type="domain">
    <text evidence="7">The N-terminal region contains the highly conserved SGGXDS motif, predicted to be a P-loop motif involved in ATP binding.</text>
</comment>
<feature type="region of interest" description="Disordered" evidence="8">
    <location>
        <begin position="385"/>
        <end position="405"/>
    </location>
</feature>
<gene>
    <name evidence="7" type="primary">tilS</name>
    <name evidence="11" type="ORF">APR03_003823</name>
</gene>
<keyword evidence="12" id="KW-1185">Reference proteome</keyword>
<dbReference type="Gene3D" id="1.20.59.20">
    <property type="match status" value="1"/>
</dbReference>
<dbReference type="GO" id="GO:0005737">
    <property type="term" value="C:cytoplasm"/>
    <property type="evidence" value="ECO:0007669"/>
    <property type="project" value="UniProtKB-SubCell"/>
</dbReference>
<dbReference type="InterPro" id="IPR015262">
    <property type="entry name" value="tRNA_Ile_lys_synt_subst-bd"/>
</dbReference>
<evidence type="ECO:0000313" key="12">
    <source>
        <dbReference type="Proteomes" id="UP001139493"/>
    </source>
</evidence>
<dbReference type="InterPro" id="IPR012094">
    <property type="entry name" value="tRNA_Ile_lys_synt"/>
</dbReference>
<comment type="caution">
    <text evidence="11">The sequence shown here is derived from an EMBL/GenBank/DDBJ whole genome shotgun (WGS) entry which is preliminary data.</text>
</comment>
<evidence type="ECO:0000256" key="2">
    <source>
        <dbReference type="ARBA" id="ARBA00022598"/>
    </source>
</evidence>
<organism evidence="11 12">
    <name type="scientific">Promicromonospora thailandica</name>
    <dbReference type="NCBI Taxonomy" id="765201"/>
    <lineage>
        <taxon>Bacteria</taxon>
        <taxon>Bacillati</taxon>
        <taxon>Actinomycetota</taxon>
        <taxon>Actinomycetes</taxon>
        <taxon>Micrococcales</taxon>
        <taxon>Promicromonosporaceae</taxon>
        <taxon>Promicromonospora</taxon>
    </lineage>
</organism>
<evidence type="ECO:0000256" key="1">
    <source>
        <dbReference type="ARBA" id="ARBA00022490"/>
    </source>
</evidence>
<comment type="similarity">
    <text evidence="7">Belongs to the tRNA(Ile)-lysidine synthase family.</text>
</comment>
<dbReference type="InterPro" id="IPR014729">
    <property type="entry name" value="Rossmann-like_a/b/a_fold"/>
</dbReference>
<evidence type="ECO:0000256" key="4">
    <source>
        <dbReference type="ARBA" id="ARBA00022741"/>
    </source>
</evidence>
<dbReference type="GO" id="GO:0006400">
    <property type="term" value="P:tRNA modification"/>
    <property type="evidence" value="ECO:0007669"/>
    <property type="project" value="UniProtKB-UniRule"/>
</dbReference>
<dbReference type="GO" id="GO:0032267">
    <property type="term" value="F:tRNA(Ile)-lysidine synthase activity"/>
    <property type="evidence" value="ECO:0007669"/>
    <property type="project" value="UniProtKB-EC"/>
</dbReference>
<evidence type="ECO:0000256" key="8">
    <source>
        <dbReference type="SAM" id="MobiDB-lite"/>
    </source>
</evidence>
<keyword evidence="5 7" id="KW-0067">ATP-binding</keyword>
<accession>A0A9X2G6V9</accession>
<evidence type="ECO:0000256" key="5">
    <source>
        <dbReference type="ARBA" id="ARBA00022840"/>
    </source>
</evidence>
<comment type="function">
    <text evidence="7">Ligates lysine onto the cytidine present at position 34 of the AUA codon-specific tRNA(Ile) that contains the anticodon CAU, in an ATP-dependent manner. Cytidine is converted to lysidine, thus changing the amino acid specificity of the tRNA from methionine to isoleucine.</text>
</comment>
<dbReference type="InterPro" id="IPR012795">
    <property type="entry name" value="tRNA_Ile_lys_synt_N"/>
</dbReference>
<keyword evidence="2 7" id="KW-0436">Ligase</keyword>
<evidence type="ECO:0000256" key="3">
    <source>
        <dbReference type="ARBA" id="ARBA00022694"/>
    </source>
</evidence>
<name>A0A9X2G6V9_9MICO</name>
<feature type="binding site" evidence="7">
    <location>
        <begin position="33"/>
        <end position="38"/>
    </location>
    <ligand>
        <name>ATP</name>
        <dbReference type="ChEBI" id="CHEBI:30616"/>
    </ligand>
</feature>
<dbReference type="RefSeq" id="WP_253838273.1">
    <property type="nucleotide sequence ID" value="NZ_JAMTCS010000012.1"/>
</dbReference>
<dbReference type="HAMAP" id="MF_01161">
    <property type="entry name" value="tRNA_Ile_lys_synt"/>
    <property type="match status" value="1"/>
</dbReference>
<dbReference type="PANTHER" id="PTHR43033">
    <property type="entry name" value="TRNA(ILE)-LYSIDINE SYNTHASE-RELATED"/>
    <property type="match status" value="1"/>
</dbReference>
<feature type="domain" description="tRNA(Ile)-lysidine/2-thiocytidine synthase N-terminal" evidence="9">
    <location>
        <begin position="143"/>
        <end position="232"/>
    </location>
</feature>